<accession>A0A069BIL0</accession>
<dbReference type="AlphaFoldDB" id="A0A069BIL0"/>
<evidence type="ECO:0000313" key="3">
    <source>
        <dbReference type="EMBL" id="PJO61652.1"/>
    </source>
</evidence>
<organism evidence="2 4">
    <name type="scientific">Burkholderia pseudomallei</name>
    <name type="common">Pseudomonas pseudomallei</name>
    <dbReference type="NCBI Taxonomy" id="28450"/>
    <lineage>
        <taxon>Bacteria</taxon>
        <taxon>Pseudomonadati</taxon>
        <taxon>Pseudomonadota</taxon>
        <taxon>Betaproteobacteria</taxon>
        <taxon>Burkholderiales</taxon>
        <taxon>Burkholderiaceae</taxon>
        <taxon>Burkholderia</taxon>
        <taxon>pseudomallei group</taxon>
    </lineage>
</organism>
<dbReference type="Proteomes" id="UP000030475">
    <property type="component" value="Unassembled WGS sequence"/>
</dbReference>
<evidence type="ECO:0000313" key="4">
    <source>
        <dbReference type="Proteomes" id="UP000030475"/>
    </source>
</evidence>
<dbReference type="EMBL" id="JQIM01000008">
    <property type="protein sequence ID" value="KGX16513.1"/>
    <property type="molecule type" value="Genomic_DNA"/>
</dbReference>
<dbReference type="KEGG" id="but:X994_4911"/>
<comment type="caution">
    <text evidence="2">The sequence shown here is derived from an EMBL/GenBank/DDBJ whole genome shotgun (WGS) entry which is preliminary data.</text>
</comment>
<evidence type="ECO:0000256" key="1">
    <source>
        <dbReference type="SAM" id="MobiDB-lite"/>
    </source>
</evidence>
<feature type="region of interest" description="Disordered" evidence="1">
    <location>
        <begin position="43"/>
        <end position="67"/>
    </location>
</feature>
<dbReference type="OMA" id="IRHAQRC"/>
<feature type="compositionally biased region" description="Basic and acidic residues" evidence="1">
    <location>
        <begin position="57"/>
        <end position="67"/>
    </location>
</feature>
<feature type="compositionally biased region" description="Acidic residues" evidence="1">
    <location>
        <begin position="44"/>
        <end position="56"/>
    </location>
</feature>
<name>A0A069BIL0_BURPE</name>
<proteinExistence type="predicted"/>
<dbReference type="Proteomes" id="UP000231878">
    <property type="component" value="Unassembled WGS sequence"/>
</dbReference>
<gene>
    <name evidence="3" type="ORF">CWD88_35420</name>
    <name evidence="2" type="ORF">Y036_5361</name>
</gene>
<reference evidence="3 5" key="2">
    <citation type="submission" date="2017-11" db="EMBL/GenBank/DDBJ databases">
        <title>Molecular characterization of Burkholderia pseudomallei and closely related isolates from Vietnam.</title>
        <authorList>
            <person name="Ustinov D.V."/>
            <person name="Antonov A.S."/>
            <person name="Avdusheva E.F."/>
            <person name="Shpak I.M."/>
            <person name="Zakharova I.B."/>
            <person name="Thi L.A."/>
            <person name="Teteryatnikova N."/>
            <person name="Lopasteyskaya Y.A."/>
            <person name="Kuzyutina J.A."/>
            <person name="Ngo T.N."/>
            <person name="Victorov D.V."/>
        </authorList>
    </citation>
    <scope>NUCLEOTIDE SEQUENCE [LARGE SCALE GENOMIC DNA]</scope>
    <source>
        <strain evidence="3 5">V1512</strain>
    </source>
</reference>
<dbReference type="EMBL" id="PHRB01000069">
    <property type="protein sequence ID" value="PJO61652.1"/>
    <property type="molecule type" value="Genomic_DNA"/>
</dbReference>
<reference evidence="2 4" key="1">
    <citation type="submission" date="2014-08" db="EMBL/GenBank/DDBJ databases">
        <authorList>
            <person name="Bunnell A."/>
            <person name="Chain P.S."/>
            <person name="Chertkov O."/>
            <person name="Currie B.J."/>
            <person name="Daligault H.E."/>
            <person name="Davenport K.W."/>
            <person name="Davis C."/>
            <person name="Gleasner C.D."/>
            <person name="Johnson S.L."/>
            <person name="Kaestli M."/>
            <person name="Koren S."/>
            <person name="Kunde Y.A."/>
            <person name="Mayo M."/>
            <person name="McMurry K.K."/>
            <person name="Price E.P."/>
            <person name="Reitenga K.G."/>
            <person name="Robison R."/>
            <person name="Rosovitz M.J."/>
            <person name="Sarovich D.S."/>
            <person name="Teshima H."/>
        </authorList>
    </citation>
    <scope>NUCLEOTIDE SEQUENCE [LARGE SCALE GENOMIC DNA]</scope>
    <source>
        <strain evidence="2 4">MSHR44</strain>
    </source>
</reference>
<protein>
    <submittedName>
        <fullName evidence="2">Uncharacterized protein</fullName>
    </submittedName>
</protein>
<dbReference type="RefSeq" id="WP_004529367.1">
    <property type="nucleotide sequence ID" value="NZ_AP028074.1"/>
</dbReference>
<evidence type="ECO:0000313" key="5">
    <source>
        <dbReference type="Proteomes" id="UP000231878"/>
    </source>
</evidence>
<evidence type="ECO:0000313" key="2">
    <source>
        <dbReference type="EMBL" id="KGX16513.1"/>
    </source>
</evidence>
<sequence length="67" mass="7710">MKNKTTRLWRMLSDIRRAQRCTALRAAAAAADVDALLTQHDDELRDDDEATQDDASNETRLRTDLRH</sequence>